<reference evidence="2" key="1">
    <citation type="submission" date="2019-03" db="EMBL/GenBank/DDBJ databases">
        <title>WGS assembly of Setaria viridis.</title>
        <authorList>
            <person name="Huang P."/>
            <person name="Jenkins J."/>
            <person name="Grimwood J."/>
            <person name="Barry K."/>
            <person name="Healey A."/>
            <person name="Mamidi S."/>
            <person name="Sreedasyam A."/>
            <person name="Shu S."/>
            <person name="Feldman M."/>
            <person name="Wu J."/>
            <person name="Yu Y."/>
            <person name="Chen C."/>
            <person name="Johnson J."/>
            <person name="Rokhsar D."/>
            <person name="Baxter I."/>
            <person name="Schmutz J."/>
            <person name="Brutnell T."/>
            <person name="Kellogg E."/>
        </authorList>
    </citation>
    <scope>NUCLEOTIDE SEQUENCE [LARGE SCALE GENOMIC DNA]</scope>
</reference>
<evidence type="ECO:0000313" key="2">
    <source>
        <dbReference type="EMBL" id="TKV99433.1"/>
    </source>
</evidence>
<name>A0A4U6TEK5_SETVI</name>
<feature type="region of interest" description="Disordered" evidence="1">
    <location>
        <begin position="1"/>
        <end position="33"/>
    </location>
</feature>
<keyword evidence="3" id="KW-1185">Reference proteome</keyword>
<evidence type="ECO:0000313" key="3">
    <source>
        <dbReference type="Proteomes" id="UP000298652"/>
    </source>
</evidence>
<sequence>MWLVNRNQSHDSAYYYQEKERGDGKSKRPQHSQHNERSFLSLCFLCSAHCYHLSEMQLYLRKHSSVRERSFAGRKLRCKEDQQNTSFSNVQAPNLINKY</sequence>
<protein>
    <submittedName>
        <fullName evidence="2">Uncharacterized protein</fullName>
    </submittedName>
</protein>
<accession>A0A4U6TEK5</accession>
<dbReference type="Gramene" id="TKV99433">
    <property type="protein sequence ID" value="TKV99433"/>
    <property type="gene ID" value="SEVIR_8G042900v2"/>
</dbReference>
<feature type="compositionally biased region" description="Basic and acidic residues" evidence="1">
    <location>
        <begin position="17"/>
        <end position="26"/>
    </location>
</feature>
<dbReference type="AlphaFoldDB" id="A0A4U6TEK5"/>
<feature type="compositionally biased region" description="Polar residues" evidence="1">
    <location>
        <begin position="1"/>
        <end position="11"/>
    </location>
</feature>
<gene>
    <name evidence="2" type="ORF">SEVIR_8G042900v2</name>
</gene>
<organism evidence="2 3">
    <name type="scientific">Setaria viridis</name>
    <name type="common">Green bristlegrass</name>
    <name type="synonym">Setaria italica subsp. viridis</name>
    <dbReference type="NCBI Taxonomy" id="4556"/>
    <lineage>
        <taxon>Eukaryota</taxon>
        <taxon>Viridiplantae</taxon>
        <taxon>Streptophyta</taxon>
        <taxon>Embryophyta</taxon>
        <taxon>Tracheophyta</taxon>
        <taxon>Spermatophyta</taxon>
        <taxon>Magnoliopsida</taxon>
        <taxon>Liliopsida</taxon>
        <taxon>Poales</taxon>
        <taxon>Poaceae</taxon>
        <taxon>PACMAD clade</taxon>
        <taxon>Panicoideae</taxon>
        <taxon>Panicodae</taxon>
        <taxon>Paniceae</taxon>
        <taxon>Cenchrinae</taxon>
        <taxon>Setaria</taxon>
    </lineage>
</organism>
<proteinExistence type="predicted"/>
<evidence type="ECO:0000256" key="1">
    <source>
        <dbReference type="SAM" id="MobiDB-lite"/>
    </source>
</evidence>
<dbReference type="Proteomes" id="UP000298652">
    <property type="component" value="Chromosome 8"/>
</dbReference>
<dbReference type="EMBL" id="CM016559">
    <property type="protein sequence ID" value="TKV99433.1"/>
    <property type="molecule type" value="Genomic_DNA"/>
</dbReference>